<name>A0ABT7X8B9_9BACE</name>
<dbReference type="InterPro" id="IPR025560">
    <property type="entry name" value="Imm22"/>
</dbReference>
<protein>
    <submittedName>
        <fullName evidence="1">Immunity 22 family protein</fullName>
    </submittedName>
</protein>
<dbReference type="RefSeq" id="WP_204394760.1">
    <property type="nucleotide sequence ID" value="NZ_JAUEII010000033.1"/>
</dbReference>
<comment type="caution">
    <text evidence="1">The sequence shown here is derived from an EMBL/GenBank/DDBJ whole genome shotgun (WGS) entry which is preliminary data.</text>
</comment>
<dbReference type="Proteomes" id="UP001167871">
    <property type="component" value="Unassembled WGS sequence"/>
</dbReference>
<evidence type="ECO:0000313" key="1">
    <source>
        <dbReference type="EMBL" id="MDN0050335.1"/>
    </source>
</evidence>
<organism evidence="1 2">
    <name type="scientific">Bacteroides gallinaceum</name>
    <dbReference type="NCBI Taxonomy" id="1462571"/>
    <lineage>
        <taxon>Bacteria</taxon>
        <taxon>Pseudomonadati</taxon>
        <taxon>Bacteroidota</taxon>
        <taxon>Bacteroidia</taxon>
        <taxon>Bacteroidales</taxon>
        <taxon>Bacteroidaceae</taxon>
        <taxon>Bacteroides</taxon>
    </lineage>
</organism>
<gene>
    <name evidence="1" type="ORF">QVO10_13270</name>
</gene>
<keyword evidence="2" id="KW-1185">Reference proteome</keyword>
<sequence length="298" mass="35182">MSKVYIWIGQFQSNAEFETYINQSKFRQWWAEHDEDNLELSCQFCKELNISSYDEDFLVTKFSPCGIDELVKMIPAKTEKVMQLCKEQNIQKANAAICYNTGEDITRAQAKKAKSMFFLGTFDFQADEIESVSTSLAGLRNLTWAGITHKSKDEFMQYFNQDEYLEELRKFNNGETKKRPNPMLRCQFCKDLGINFYYPEFLYIEFADNIIEAKELVRRVIKDEFLYDVVDFTLEKQKIRMANCAFCYIPNGFRDKKKDQKIFIFKKELFSSGNKPKNYIEELDNYNGLTFLGGFMWD</sequence>
<evidence type="ECO:0000313" key="2">
    <source>
        <dbReference type="Proteomes" id="UP001167871"/>
    </source>
</evidence>
<reference evidence="1" key="2">
    <citation type="submission" date="2024-05" db="EMBL/GenBank/DDBJ databases">
        <title>Identification and characterization of horizontal gene transfer across gut microbiota members of farm animals based on homology search.</title>
        <authorList>
            <person name="Schwarzerova J."/>
            <person name="Nykrynova M."/>
            <person name="Jureckova K."/>
            <person name="Cejkova D."/>
            <person name="Rychlik I."/>
        </authorList>
    </citation>
    <scope>NUCLEOTIDE SEQUENCE</scope>
    <source>
        <strain evidence="1">84_SSukc20</strain>
    </source>
</reference>
<accession>A0ABT7X8B9</accession>
<dbReference type="EMBL" id="JAUEII010000033">
    <property type="protein sequence ID" value="MDN0050335.1"/>
    <property type="molecule type" value="Genomic_DNA"/>
</dbReference>
<reference evidence="1" key="1">
    <citation type="submission" date="2023-06" db="EMBL/GenBank/DDBJ databases">
        <authorList>
            <person name="Zeman M."/>
            <person name="Kubasova T."/>
            <person name="Jahodarova E."/>
            <person name="Nykrynova M."/>
            <person name="Rychlik I."/>
        </authorList>
    </citation>
    <scope>NUCLEOTIDE SEQUENCE</scope>
    <source>
        <strain evidence="1">84_SSukc20</strain>
    </source>
</reference>
<dbReference type="Pfam" id="PF14112">
    <property type="entry name" value="DUF4284"/>
    <property type="match status" value="2"/>
</dbReference>
<proteinExistence type="predicted"/>